<keyword evidence="9 13" id="KW-0479">Metal-binding</keyword>
<dbReference type="GO" id="GO:0005829">
    <property type="term" value="C:cytosol"/>
    <property type="evidence" value="ECO:0007669"/>
    <property type="project" value="TreeGrafter"/>
</dbReference>
<organism evidence="15 16">
    <name type="scientific">Ureibacillus chungkukjangi</name>
    <dbReference type="NCBI Taxonomy" id="1202712"/>
    <lineage>
        <taxon>Bacteria</taxon>
        <taxon>Bacillati</taxon>
        <taxon>Bacillota</taxon>
        <taxon>Bacilli</taxon>
        <taxon>Bacillales</taxon>
        <taxon>Caryophanaceae</taxon>
        <taxon>Ureibacillus</taxon>
    </lineage>
</organism>
<dbReference type="InterPro" id="IPR036688">
    <property type="entry name" value="MoeA_C_domain_IV_sf"/>
</dbReference>
<evidence type="ECO:0000256" key="8">
    <source>
        <dbReference type="ARBA" id="ARBA00022679"/>
    </source>
</evidence>
<dbReference type="FunFam" id="2.170.190.11:FF:000001">
    <property type="entry name" value="Molybdopterin molybdenumtransferase"/>
    <property type="match status" value="1"/>
</dbReference>
<accession>A0A318TJZ1</accession>
<dbReference type="NCBIfam" id="NF045515">
    <property type="entry name" value="Glp_gephyrin"/>
    <property type="match status" value="1"/>
</dbReference>
<dbReference type="EC" id="2.10.1.1" evidence="5 13"/>
<dbReference type="InterPro" id="IPR005110">
    <property type="entry name" value="MoeA_linker/N"/>
</dbReference>
<evidence type="ECO:0000256" key="11">
    <source>
        <dbReference type="ARBA" id="ARBA00023150"/>
    </source>
</evidence>
<proteinExistence type="inferred from homology"/>
<dbReference type="InterPro" id="IPR038987">
    <property type="entry name" value="MoeA-like"/>
</dbReference>
<comment type="pathway">
    <text evidence="3 13">Cofactor biosynthesis; molybdopterin biosynthesis.</text>
</comment>
<evidence type="ECO:0000313" key="16">
    <source>
        <dbReference type="Proteomes" id="UP000247416"/>
    </source>
</evidence>
<evidence type="ECO:0000256" key="5">
    <source>
        <dbReference type="ARBA" id="ARBA00013269"/>
    </source>
</evidence>
<dbReference type="Proteomes" id="UP000247416">
    <property type="component" value="Unassembled WGS sequence"/>
</dbReference>
<keyword evidence="8 13" id="KW-0808">Transferase</keyword>
<comment type="similarity">
    <text evidence="4 13">Belongs to the MoeA family.</text>
</comment>
<comment type="caution">
    <text evidence="15">The sequence shown here is derived from an EMBL/GenBank/DDBJ whole genome shotgun (WGS) entry which is preliminary data.</text>
</comment>
<dbReference type="PANTHER" id="PTHR10192:SF5">
    <property type="entry name" value="GEPHYRIN"/>
    <property type="match status" value="1"/>
</dbReference>
<evidence type="ECO:0000256" key="4">
    <source>
        <dbReference type="ARBA" id="ARBA00010763"/>
    </source>
</evidence>
<dbReference type="OrthoDB" id="9804758at2"/>
<dbReference type="GO" id="GO:0006777">
    <property type="term" value="P:Mo-molybdopterin cofactor biosynthetic process"/>
    <property type="evidence" value="ECO:0007669"/>
    <property type="project" value="UniProtKB-UniRule"/>
</dbReference>
<keyword evidence="11 13" id="KW-0501">Molybdenum cofactor biosynthesis</keyword>
<dbReference type="SUPFAM" id="SSF63882">
    <property type="entry name" value="MoeA N-terminal region -like"/>
    <property type="match status" value="1"/>
</dbReference>
<dbReference type="SUPFAM" id="SSF63867">
    <property type="entry name" value="MoeA C-terminal domain-like"/>
    <property type="match status" value="1"/>
</dbReference>
<comment type="function">
    <text evidence="2 13">Catalyzes the insertion of molybdate into adenylated molybdopterin with the concomitant release of AMP.</text>
</comment>
<evidence type="ECO:0000313" key="15">
    <source>
        <dbReference type="EMBL" id="PYF05211.1"/>
    </source>
</evidence>
<dbReference type="Gene3D" id="2.40.340.10">
    <property type="entry name" value="MoeA, C-terminal, domain IV"/>
    <property type="match status" value="1"/>
</dbReference>
<dbReference type="InterPro" id="IPR036425">
    <property type="entry name" value="MoaB/Mog-like_dom_sf"/>
</dbReference>
<evidence type="ECO:0000256" key="9">
    <source>
        <dbReference type="ARBA" id="ARBA00022723"/>
    </source>
</evidence>
<dbReference type="RefSeq" id="WP_107935610.1">
    <property type="nucleotide sequence ID" value="NZ_CP085009.1"/>
</dbReference>
<dbReference type="Pfam" id="PF00994">
    <property type="entry name" value="MoCF_biosynth"/>
    <property type="match status" value="1"/>
</dbReference>
<evidence type="ECO:0000259" key="14">
    <source>
        <dbReference type="SMART" id="SM00852"/>
    </source>
</evidence>
<evidence type="ECO:0000256" key="12">
    <source>
        <dbReference type="ARBA" id="ARBA00047317"/>
    </source>
</evidence>
<dbReference type="UniPathway" id="UPA00344"/>
<dbReference type="SMART" id="SM00852">
    <property type="entry name" value="MoCF_biosynth"/>
    <property type="match status" value="1"/>
</dbReference>
<dbReference type="GO" id="GO:0046872">
    <property type="term" value="F:metal ion binding"/>
    <property type="evidence" value="ECO:0007669"/>
    <property type="project" value="UniProtKB-UniRule"/>
</dbReference>
<reference evidence="15 16" key="1">
    <citation type="submission" date="2018-06" db="EMBL/GenBank/DDBJ databases">
        <title>Genomic Encyclopedia of Archaeal and Bacterial Type Strains, Phase II (KMG-II): from individual species to whole genera.</title>
        <authorList>
            <person name="Goeker M."/>
        </authorList>
    </citation>
    <scope>NUCLEOTIDE SEQUENCE [LARGE SCALE GENOMIC DNA]</scope>
    <source>
        <strain evidence="15 16">KACC 16626</strain>
    </source>
</reference>
<dbReference type="AlphaFoldDB" id="A0A318TJZ1"/>
<sequence>MLTARKAISIGEAIEKIMGDVCTGVAERVPLMEASGRYLAQDIRANQDVPAFDRSLYDGFAIRAKDTINANQMKLVLIEIVGHIGAGAVFQGEVSDNQAVRIMTGAEMPKCCDAVIMLEHVKELMVDGKSYISIDKQIAENEKVFKKGAEITEGSQLVKKGERISPGIIGLLATFGYSEVLVGAKPKVGVLATGSELLDVEEPLAPGKIRNSNSYMLMAQIEQLGATPVFLGKLEDDLEQSFNAVEQALEKVDVLITTGGVSVGDFDYLPEIYELLGAQVLFNKLAMRPGSVTTVAKVKNQFLFGLSGNPSASFIGFELFVRPVLRTLLGNKQPYLNTHKAILTENFLVPNNFTQLIRAKVKVEGTDIFAFSNGLNMSNSITSLVGADSLVLLPPSKCGYEKGSLVDILLLSEEGQSECFFLT</sequence>
<evidence type="ECO:0000256" key="13">
    <source>
        <dbReference type="RuleBase" id="RU365090"/>
    </source>
</evidence>
<comment type="catalytic activity">
    <reaction evidence="12">
        <text>adenylyl-molybdopterin + molybdate = Mo-molybdopterin + AMP + H(+)</text>
        <dbReference type="Rhea" id="RHEA:35047"/>
        <dbReference type="ChEBI" id="CHEBI:15378"/>
        <dbReference type="ChEBI" id="CHEBI:36264"/>
        <dbReference type="ChEBI" id="CHEBI:62727"/>
        <dbReference type="ChEBI" id="CHEBI:71302"/>
        <dbReference type="ChEBI" id="CHEBI:456215"/>
        <dbReference type="EC" id="2.10.1.1"/>
    </reaction>
</comment>
<dbReference type="InterPro" id="IPR001453">
    <property type="entry name" value="MoaB/Mog_dom"/>
</dbReference>
<dbReference type="Gene3D" id="2.170.190.11">
    <property type="entry name" value="Molybdopterin biosynthesis moea protein, domain 3"/>
    <property type="match status" value="1"/>
</dbReference>
<evidence type="ECO:0000256" key="3">
    <source>
        <dbReference type="ARBA" id="ARBA00005046"/>
    </source>
</evidence>
<evidence type="ECO:0000256" key="2">
    <source>
        <dbReference type="ARBA" id="ARBA00002901"/>
    </source>
</evidence>
<dbReference type="InterPro" id="IPR036135">
    <property type="entry name" value="MoeA_linker/N_sf"/>
</dbReference>
<evidence type="ECO:0000256" key="7">
    <source>
        <dbReference type="ARBA" id="ARBA00022505"/>
    </source>
</evidence>
<gene>
    <name evidence="15" type="ORF">BJ095_11829</name>
</gene>
<keyword evidence="7 13" id="KW-0500">Molybdenum</keyword>
<dbReference type="Pfam" id="PF03454">
    <property type="entry name" value="MoeA_C"/>
    <property type="match status" value="1"/>
</dbReference>
<name>A0A318TJZ1_9BACL</name>
<dbReference type="PANTHER" id="PTHR10192">
    <property type="entry name" value="MOLYBDOPTERIN BIOSYNTHESIS PROTEIN"/>
    <property type="match status" value="1"/>
</dbReference>
<dbReference type="EMBL" id="QJTJ01000018">
    <property type="protein sequence ID" value="PYF05211.1"/>
    <property type="molecule type" value="Genomic_DNA"/>
</dbReference>
<dbReference type="FunFam" id="3.40.980.10:FF:000004">
    <property type="entry name" value="Molybdopterin molybdenumtransferase"/>
    <property type="match status" value="1"/>
</dbReference>
<evidence type="ECO:0000256" key="10">
    <source>
        <dbReference type="ARBA" id="ARBA00022842"/>
    </source>
</evidence>
<dbReference type="CDD" id="cd00887">
    <property type="entry name" value="MoeA"/>
    <property type="match status" value="1"/>
</dbReference>
<evidence type="ECO:0000256" key="6">
    <source>
        <dbReference type="ARBA" id="ARBA00021108"/>
    </source>
</evidence>
<dbReference type="Gene3D" id="3.40.980.10">
    <property type="entry name" value="MoaB/Mog-like domain"/>
    <property type="match status" value="1"/>
</dbReference>
<dbReference type="SUPFAM" id="SSF53218">
    <property type="entry name" value="Molybdenum cofactor biosynthesis proteins"/>
    <property type="match status" value="1"/>
</dbReference>
<feature type="domain" description="MoaB/Mog" evidence="14">
    <location>
        <begin position="189"/>
        <end position="327"/>
    </location>
</feature>
<dbReference type="NCBIfam" id="TIGR00177">
    <property type="entry name" value="molyb_syn"/>
    <property type="match status" value="1"/>
</dbReference>
<dbReference type="GO" id="GO:0061599">
    <property type="term" value="F:molybdopterin molybdotransferase activity"/>
    <property type="evidence" value="ECO:0007669"/>
    <property type="project" value="UniProtKB-UniRule"/>
</dbReference>
<comment type="cofactor">
    <cofactor evidence="1 13">
        <name>Mg(2+)</name>
        <dbReference type="ChEBI" id="CHEBI:18420"/>
    </cofactor>
</comment>
<dbReference type="Gene3D" id="3.90.105.10">
    <property type="entry name" value="Molybdopterin biosynthesis moea protein, domain 2"/>
    <property type="match status" value="1"/>
</dbReference>
<evidence type="ECO:0000256" key="1">
    <source>
        <dbReference type="ARBA" id="ARBA00001946"/>
    </source>
</evidence>
<dbReference type="Pfam" id="PF03453">
    <property type="entry name" value="MoeA_N"/>
    <property type="match status" value="1"/>
</dbReference>
<protein>
    <recommendedName>
        <fullName evidence="6 13">Molybdopterin molybdenumtransferase</fullName>
        <ecNumber evidence="5 13">2.10.1.1</ecNumber>
    </recommendedName>
</protein>
<dbReference type="InterPro" id="IPR005111">
    <property type="entry name" value="MoeA_C_domain_IV"/>
</dbReference>
<keyword evidence="10 13" id="KW-0460">Magnesium</keyword>
<keyword evidence="16" id="KW-1185">Reference proteome</keyword>